<dbReference type="Pfam" id="PF00593">
    <property type="entry name" value="TonB_dep_Rec_b-barrel"/>
    <property type="match status" value="1"/>
</dbReference>
<evidence type="ECO:0000256" key="8">
    <source>
        <dbReference type="ARBA" id="ARBA00023004"/>
    </source>
</evidence>
<gene>
    <name evidence="19" type="ORF">GCM10011402_13000</name>
</gene>
<keyword evidence="4 14" id="KW-1134">Transmembrane beta strand</keyword>
<dbReference type="InterPro" id="IPR010105">
    <property type="entry name" value="TonB_sidphr_rcpt"/>
</dbReference>
<evidence type="ECO:0000256" key="5">
    <source>
        <dbReference type="ARBA" id="ARBA00022496"/>
    </source>
</evidence>
<protein>
    <submittedName>
        <fullName evidence="19">Ligand-gated channel</fullName>
    </submittedName>
</protein>
<evidence type="ECO:0000313" key="20">
    <source>
        <dbReference type="Proteomes" id="UP000640509"/>
    </source>
</evidence>
<evidence type="ECO:0000256" key="10">
    <source>
        <dbReference type="ARBA" id="ARBA00023077"/>
    </source>
</evidence>
<evidence type="ECO:0000256" key="7">
    <source>
        <dbReference type="ARBA" id="ARBA00022729"/>
    </source>
</evidence>
<dbReference type="Gene3D" id="2.40.170.20">
    <property type="entry name" value="TonB-dependent receptor, beta-barrel domain"/>
    <property type="match status" value="1"/>
</dbReference>
<evidence type="ECO:0000256" key="16">
    <source>
        <dbReference type="SAM" id="SignalP"/>
    </source>
</evidence>
<dbReference type="EMBL" id="BMIV01000003">
    <property type="protein sequence ID" value="GGF62365.1"/>
    <property type="molecule type" value="Genomic_DNA"/>
</dbReference>
<dbReference type="Gene3D" id="2.170.130.10">
    <property type="entry name" value="TonB-dependent receptor, plug domain"/>
    <property type="match status" value="1"/>
</dbReference>
<accession>A0ABQ1VGX4</accession>
<evidence type="ECO:0000259" key="18">
    <source>
        <dbReference type="Pfam" id="PF07715"/>
    </source>
</evidence>
<feature type="chain" id="PRO_5045118303" evidence="16">
    <location>
        <begin position="34"/>
        <end position="718"/>
    </location>
</feature>
<dbReference type="NCBIfam" id="TIGR01783">
    <property type="entry name" value="TonB-siderophor"/>
    <property type="match status" value="1"/>
</dbReference>
<keyword evidence="12" id="KW-0675">Receptor</keyword>
<dbReference type="InterPro" id="IPR000531">
    <property type="entry name" value="Beta-barrel_TonB"/>
</dbReference>
<dbReference type="SUPFAM" id="SSF56935">
    <property type="entry name" value="Porins"/>
    <property type="match status" value="1"/>
</dbReference>
<keyword evidence="7 16" id="KW-0732">Signal</keyword>
<evidence type="ECO:0000256" key="1">
    <source>
        <dbReference type="ARBA" id="ARBA00004571"/>
    </source>
</evidence>
<evidence type="ECO:0000259" key="17">
    <source>
        <dbReference type="Pfam" id="PF00593"/>
    </source>
</evidence>
<feature type="domain" description="TonB-dependent receptor plug" evidence="18">
    <location>
        <begin position="79"/>
        <end position="176"/>
    </location>
</feature>
<dbReference type="InterPro" id="IPR036942">
    <property type="entry name" value="Beta-barrel_TonB_sf"/>
</dbReference>
<evidence type="ECO:0000256" key="11">
    <source>
        <dbReference type="ARBA" id="ARBA00023136"/>
    </source>
</evidence>
<evidence type="ECO:0000256" key="14">
    <source>
        <dbReference type="PROSITE-ProRule" id="PRU01360"/>
    </source>
</evidence>
<proteinExistence type="inferred from homology"/>
<keyword evidence="3 14" id="KW-0813">Transport</keyword>
<dbReference type="PANTHER" id="PTHR32552">
    <property type="entry name" value="FERRICHROME IRON RECEPTOR-RELATED"/>
    <property type="match status" value="1"/>
</dbReference>
<evidence type="ECO:0000256" key="6">
    <source>
        <dbReference type="ARBA" id="ARBA00022692"/>
    </source>
</evidence>
<dbReference type="CDD" id="cd01347">
    <property type="entry name" value="ligand_gated_channel"/>
    <property type="match status" value="1"/>
</dbReference>
<name>A0ABQ1VGX4_9RHOB</name>
<keyword evidence="9" id="KW-0406">Ion transport</keyword>
<evidence type="ECO:0000256" key="3">
    <source>
        <dbReference type="ARBA" id="ARBA00022448"/>
    </source>
</evidence>
<evidence type="ECO:0000256" key="12">
    <source>
        <dbReference type="ARBA" id="ARBA00023170"/>
    </source>
</evidence>
<comment type="subcellular location">
    <subcellularLocation>
        <location evidence="1 14">Cell outer membrane</location>
        <topology evidence="1 14">Multi-pass membrane protein</topology>
    </subcellularLocation>
</comment>
<comment type="similarity">
    <text evidence="2 14 15">Belongs to the TonB-dependent receptor family.</text>
</comment>
<evidence type="ECO:0000256" key="9">
    <source>
        <dbReference type="ARBA" id="ARBA00023065"/>
    </source>
</evidence>
<feature type="signal peptide" evidence="16">
    <location>
        <begin position="1"/>
        <end position="33"/>
    </location>
</feature>
<keyword evidence="20" id="KW-1185">Reference proteome</keyword>
<reference evidence="20" key="1">
    <citation type="journal article" date="2019" name="Int. J. Syst. Evol. Microbiol.">
        <title>The Global Catalogue of Microorganisms (GCM) 10K type strain sequencing project: providing services to taxonomists for standard genome sequencing and annotation.</title>
        <authorList>
            <consortium name="The Broad Institute Genomics Platform"/>
            <consortium name="The Broad Institute Genome Sequencing Center for Infectious Disease"/>
            <person name="Wu L."/>
            <person name="Ma J."/>
        </authorList>
    </citation>
    <scope>NUCLEOTIDE SEQUENCE [LARGE SCALE GENOMIC DNA]</scope>
    <source>
        <strain evidence="20">CGMCC 1.15419</strain>
    </source>
</reference>
<dbReference type="PANTHER" id="PTHR32552:SF68">
    <property type="entry name" value="FERRICHROME OUTER MEMBRANE TRANSPORTER_PHAGE RECEPTOR"/>
    <property type="match status" value="1"/>
</dbReference>
<dbReference type="Proteomes" id="UP000640509">
    <property type="component" value="Unassembled WGS sequence"/>
</dbReference>
<dbReference type="InterPro" id="IPR037066">
    <property type="entry name" value="Plug_dom_sf"/>
</dbReference>
<keyword evidence="6 14" id="KW-0812">Transmembrane</keyword>
<dbReference type="InterPro" id="IPR012910">
    <property type="entry name" value="Plug_dom"/>
</dbReference>
<comment type="caution">
    <text evidence="19">The sequence shown here is derived from an EMBL/GenBank/DDBJ whole genome shotgun (WGS) entry which is preliminary data.</text>
</comment>
<organism evidence="19 20">
    <name type="scientific">Paracoccus acridae</name>
    <dbReference type="NCBI Taxonomy" id="1795310"/>
    <lineage>
        <taxon>Bacteria</taxon>
        <taxon>Pseudomonadati</taxon>
        <taxon>Pseudomonadota</taxon>
        <taxon>Alphaproteobacteria</taxon>
        <taxon>Rhodobacterales</taxon>
        <taxon>Paracoccaceae</taxon>
        <taxon>Paracoccus</taxon>
    </lineage>
</organism>
<evidence type="ECO:0000256" key="4">
    <source>
        <dbReference type="ARBA" id="ARBA00022452"/>
    </source>
</evidence>
<dbReference type="Pfam" id="PF07715">
    <property type="entry name" value="Plug"/>
    <property type="match status" value="1"/>
</dbReference>
<dbReference type="InterPro" id="IPR039426">
    <property type="entry name" value="TonB-dep_rcpt-like"/>
</dbReference>
<dbReference type="PROSITE" id="PS52016">
    <property type="entry name" value="TONB_DEPENDENT_REC_3"/>
    <property type="match status" value="1"/>
</dbReference>
<keyword evidence="13 14" id="KW-0998">Cell outer membrane</keyword>
<evidence type="ECO:0000313" key="19">
    <source>
        <dbReference type="EMBL" id="GGF62365.1"/>
    </source>
</evidence>
<sequence>MTIMAHDLSSGACRTLTALLLGCTALIASPALAQDTGTGEAPYRLSPILINADAQADDDANSIVAQELWTGGKVATSILDTPASVSVVTEKEIRDRDADTLEEVLSYSAGIHTDYYGTDDRNDYVLVRGFQATTYRDGLTLGSMRSVREEPYAFERTEVIRGGNSTLFGTSDPGGTINFVTKQPRFERFGEVYGSLGSPRNAEYGFDAGDVLDAEGTLAYRLTGKVQDGERDYDHSRNDSRFLMGGLSWQPGAATTLSVIADYLKRENTPNSGGYPLDREYDRSDFFGEPDFNYQNVERASITGLLEHDFENGLNLRANLRYSDLKSDFGYVYLLDSLRTGNSVERAYFGGENTAEELIGNVILQYDRSFERFDSSTLAGLEFRNASTSGSPFYFGPIFDDNGNLVGRAIDPIDIADPVYAGAPTNLTPYELRDNEYSTRSLFVQQNLSFDDRIIATLGLRHDRLDIEETLNGVRSGDDFAETSVRGALTWKINSEISTYVSYVESVAPPTIGVEPERGEQVELGAKYQPAGTNALISASIYDLRKNNVTVAVVQPGGNITRELVGEQRVRGFDLEGKAELAGNVDVIASYSYMESEVLRSGPIRGVDVEGNEFSDVPNHMASLWVNYTLPGTQTRGDMTFGLGARYVGSYYFAISNDTGRADPSITLDAAFNYQVQDNTNLAVNVSNVLDEQHVVGRGTADYYNPGREVAVTLRHSF</sequence>
<evidence type="ECO:0000256" key="13">
    <source>
        <dbReference type="ARBA" id="ARBA00023237"/>
    </source>
</evidence>
<evidence type="ECO:0000256" key="2">
    <source>
        <dbReference type="ARBA" id="ARBA00009810"/>
    </source>
</evidence>
<keyword evidence="5" id="KW-0410">Iron transport</keyword>
<feature type="domain" description="TonB-dependent receptor-like beta-barrel" evidence="17">
    <location>
        <begin position="249"/>
        <end position="689"/>
    </location>
</feature>
<keyword evidence="10 15" id="KW-0798">TonB box</keyword>
<keyword evidence="8" id="KW-0408">Iron</keyword>
<evidence type="ECO:0000256" key="15">
    <source>
        <dbReference type="RuleBase" id="RU003357"/>
    </source>
</evidence>
<keyword evidence="11 14" id="KW-0472">Membrane</keyword>